<dbReference type="EMBL" id="GL379867">
    <property type="protein sequence ID" value="EGT58288.1"/>
    <property type="molecule type" value="Genomic_DNA"/>
</dbReference>
<evidence type="ECO:0000313" key="1">
    <source>
        <dbReference type="EMBL" id="EGT58288.1"/>
    </source>
</evidence>
<dbReference type="eggNOG" id="ENOG502TKEY">
    <property type="taxonomic scope" value="Eukaryota"/>
</dbReference>
<evidence type="ECO:0000313" key="2">
    <source>
        <dbReference type="Proteomes" id="UP000008068"/>
    </source>
</evidence>
<gene>
    <name evidence="1" type="ORF">CAEBREN_11168</name>
</gene>
<dbReference type="HOGENOM" id="CLU_2760079_0_0_1"/>
<dbReference type="Proteomes" id="UP000008068">
    <property type="component" value="Unassembled WGS sequence"/>
</dbReference>
<proteinExistence type="predicted"/>
<dbReference type="AlphaFoldDB" id="G0NDG3"/>
<dbReference type="InParanoid" id="G0NDG3"/>
<reference evidence="2" key="1">
    <citation type="submission" date="2011-07" db="EMBL/GenBank/DDBJ databases">
        <authorList>
            <consortium name="Caenorhabditis brenneri Sequencing and Analysis Consortium"/>
            <person name="Wilson R.K."/>
        </authorList>
    </citation>
    <scope>NUCLEOTIDE SEQUENCE [LARGE SCALE GENOMIC DNA]</scope>
    <source>
        <strain evidence="2">PB2801</strain>
    </source>
</reference>
<organism evidence="2">
    <name type="scientific">Caenorhabditis brenneri</name>
    <name type="common">Nematode worm</name>
    <dbReference type="NCBI Taxonomy" id="135651"/>
    <lineage>
        <taxon>Eukaryota</taxon>
        <taxon>Metazoa</taxon>
        <taxon>Ecdysozoa</taxon>
        <taxon>Nematoda</taxon>
        <taxon>Chromadorea</taxon>
        <taxon>Rhabditida</taxon>
        <taxon>Rhabditina</taxon>
        <taxon>Rhabditomorpha</taxon>
        <taxon>Rhabditoidea</taxon>
        <taxon>Rhabditidae</taxon>
        <taxon>Peloderinae</taxon>
        <taxon>Caenorhabditis</taxon>
    </lineage>
</organism>
<sequence>MSQPFTRKLKLISVDKDVGRLRGYNEVHRREAAAFKQLYEDLKAETTVGVKDSVNNFAEKPIKDSSPKTK</sequence>
<accession>G0NDG3</accession>
<name>G0NDG3_CAEBE</name>
<keyword evidence="2" id="KW-1185">Reference proteome</keyword>
<protein>
    <submittedName>
        <fullName evidence="1">Uncharacterized protein</fullName>
    </submittedName>
</protein>